<evidence type="ECO:0008006" key="3">
    <source>
        <dbReference type="Google" id="ProtNLM"/>
    </source>
</evidence>
<dbReference type="Proteomes" id="UP000037460">
    <property type="component" value="Unassembled WGS sequence"/>
</dbReference>
<dbReference type="AlphaFoldDB" id="A0A0M0JQU5"/>
<dbReference type="OrthoDB" id="2730619at2759"/>
<protein>
    <recommendedName>
        <fullName evidence="3">Apple domain-containing protein</fullName>
    </recommendedName>
</protein>
<comment type="caution">
    <text evidence="1">The sequence shown here is derived from an EMBL/GenBank/DDBJ whole genome shotgun (WGS) entry which is preliminary data.</text>
</comment>
<name>A0A0M0JQU5_9EUKA</name>
<accession>A0A0M0JQU5</accession>
<dbReference type="InterPro" id="IPR043750">
    <property type="entry name" value="DUF5695"/>
</dbReference>
<organism evidence="1 2">
    <name type="scientific">Chrysochromulina tobinii</name>
    <dbReference type="NCBI Taxonomy" id="1460289"/>
    <lineage>
        <taxon>Eukaryota</taxon>
        <taxon>Haptista</taxon>
        <taxon>Haptophyta</taxon>
        <taxon>Prymnesiophyceae</taxon>
        <taxon>Prymnesiales</taxon>
        <taxon>Chrysochromulinaceae</taxon>
        <taxon>Chrysochromulina</taxon>
    </lineage>
</organism>
<dbReference type="Pfam" id="PF18951">
    <property type="entry name" value="DUF5695"/>
    <property type="match status" value="1"/>
</dbReference>
<keyword evidence="2" id="KW-1185">Reference proteome</keyword>
<dbReference type="PANTHER" id="PTHR46873">
    <property type="entry name" value="EXPRESSED PROTEIN"/>
    <property type="match status" value="1"/>
</dbReference>
<evidence type="ECO:0000313" key="2">
    <source>
        <dbReference type="Proteomes" id="UP000037460"/>
    </source>
</evidence>
<evidence type="ECO:0000313" key="1">
    <source>
        <dbReference type="EMBL" id="KOO28951.1"/>
    </source>
</evidence>
<proteinExistence type="predicted"/>
<gene>
    <name evidence="1" type="ORF">Ctob_004832</name>
</gene>
<reference evidence="2" key="1">
    <citation type="journal article" date="2015" name="PLoS Genet.">
        <title>Genome Sequence and Transcriptome Analyses of Chrysochromulina tobin: Metabolic Tools for Enhanced Algal Fitness in the Prominent Order Prymnesiales (Haptophyceae).</title>
        <authorList>
            <person name="Hovde B.T."/>
            <person name="Deodato C.R."/>
            <person name="Hunsperger H.M."/>
            <person name="Ryken S.A."/>
            <person name="Yost W."/>
            <person name="Jha R.K."/>
            <person name="Patterson J."/>
            <person name="Monnat R.J. Jr."/>
            <person name="Barlow S.B."/>
            <person name="Starkenburg S.R."/>
            <person name="Cattolico R.A."/>
        </authorList>
    </citation>
    <scope>NUCLEOTIDE SEQUENCE</scope>
    <source>
        <strain evidence="2">CCMP291</strain>
    </source>
</reference>
<sequence>MPLTPSLPLEFAVDAPEQCHARAHTELEGGVVRWGSNHKVASVAECCEACSKQAQSAKSEREACNVWVFCADAALCGDKVGQCWLKHAADPSEPISRGGGVKTPWTSGALLSQPAEHYKVGRRLQRAARQQEPLTVLTSPEMMVGLRNETGTIELLTPHSETQPHFSFPLPLTDAEVHLGNGQVLDRTPDGFHHLGDLTLRATPRGQAESLCSTVVDGQVAAAAKAKAGKLTPGATPMDWSHSVDVGLQRTPGRRRAGDCPLQVTRTLTSRRGAVEDDGTGRSGGLELWFKVHNPSTTTEVTLGALGISMPFDQDFVGRTLVQVAHQCSFVEPFLGMGGGYVQVTRATGGGPVLLLLPAAGTEFEAWRPLRNGEDAMRLDFMYEMSYELLLHSDAYAKGEWRHAQPWNAPTSRVLPPGASAEYGLRFVLAPSLELVEATLLRAGMPVAQPLPSPVIGGDMISAALVLTLPRALVPTQTQQQLTAPTIRVEPSGALTVGPCATAGLIEGAAVRLRCPLLPQASRKGAAGRVRLTIEFAPDGTYRPGGPLRMSVHVFVSAPARELVRLHGEHGATKAWLPVGTPDPWHRDGAFFGWDAAANAPVTQERRVYMSGLSDEAGAGAQLAIAVKQVGAPDLVQIGRLEEFVNHTLFQGSHPDRGRFLQSSSDYSVRLSLLYWTDAMNDASSEAGKAATAAAPELANVCRSCWPKRCSWMDCWSEEHSLESWRAYNYPHVTAVYWSLYRVARWHTPQLTRRDWRWYLRQAHSTSMALWTCGGDPWTKKVGGGIGTTQWGLMVGSIFELVLTDLQREGWHEEARELQQTVEKRMAVWLKMPFPYGSEFAWDSTGHEEIATWMLRFGKLTEARQTLDAVTAYVSASPHWAYCGSARRWWDFTINGATMRGNERVMHHYAAALNSIPIFDHALRHPDDAWLWRLAACANGGTLTNIRPDGSASMGWHGDPDLLSRDAYSADFGVGFYGHWKHAGSYLSCTSAVGWLCVGCDLASARPNEALTLANGSACTTATELRITPRDGFRRKLYLAPLGLLMQLDGATFDGVVLTLQPSPSTAVVRLKPALASSTHTYLTLLADGDGAASAASGADGGARRVRLRCSAPCGFEPTPFPASVNGYVYRVRLGSSEGATLEVSAVPKA</sequence>
<dbReference type="PANTHER" id="PTHR46873:SF1">
    <property type="entry name" value="EXPRESSED PROTEIN"/>
    <property type="match status" value="1"/>
</dbReference>
<dbReference type="Gene3D" id="3.50.4.10">
    <property type="entry name" value="Hepatocyte Growth Factor"/>
    <property type="match status" value="1"/>
</dbReference>
<dbReference type="EMBL" id="JWZX01002488">
    <property type="protein sequence ID" value="KOO28951.1"/>
    <property type="molecule type" value="Genomic_DNA"/>
</dbReference>